<evidence type="ECO:0000256" key="1">
    <source>
        <dbReference type="ARBA" id="ARBA00005596"/>
    </source>
</evidence>
<dbReference type="Pfam" id="PF00206">
    <property type="entry name" value="Lyase_1"/>
    <property type="match status" value="1"/>
</dbReference>
<dbReference type="InterPro" id="IPR000362">
    <property type="entry name" value="Fumarate_lyase_fam"/>
</dbReference>
<evidence type="ECO:0000256" key="2">
    <source>
        <dbReference type="ARBA" id="ARBA00012992"/>
    </source>
</evidence>
<evidence type="ECO:0000256" key="3">
    <source>
        <dbReference type="ARBA" id="ARBA00016146"/>
    </source>
</evidence>
<dbReference type="InterPro" id="IPR051546">
    <property type="entry name" value="Aspartate_Ammonia-Lyase"/>
</dbReference>
<dbReference type="NCBIfam" id="TIGR00839">
    <property type="entry name" value="aspA"/>
    <property type="match status" value="1"/>
</dbReference>
<evidence type="ECO:0000256" key="6">
    <source>
        <dbReference type="RuleBase" id="RU362017"/>
    </source>
</evidence>
<protein>
    <recommendedName>
        <fullName evidence="3 5">Aspartate ammonia-lyase</fullName>
        <shortName evidence="6">Aspartase</shortName>
        <ecNumber evidence="2 5">4.3.1.1</ecNumber>
    </recommendedName>
</protein>
<comment type="catalytic activity">
    <reaction evidence="6">
        <text>L-aspartate = fumarate + NH4(+)</text>
        <dbReference type="Rhea" id="RHEA:16601"/>
        <dbReference type="ChEBI" id="CHEBI:28938"/>
        <dbReference type="ChEBI" id="CHEBI:29806"/>
        <dbReference type="ChEBI" id="CHEBI:29991"/>
        <dbReference type="EC" id="4.3.1.1"/>
    </reaction>
</comment>
<dbReference type="RefSeq" id="WP_076793780.1">
    <property type="nucleotide sequence ID" value="NZ_MRBL01000029.1"/>
</dbReference>
<comment type="similarity">
    <text evidence="1 6">Belongs to the class-II fumarase/aspartase family. Aspartase subfamily.</text>
</comment>
<dbReference type="EMBL" id="MRBL01000029">
    <property type="protein sequence ID" value="OMI24971.1"/>
    <property type="molecule type" value="Genomic_DNA"/>
</dbReference>
<dbReference type="NCBIfam" id="NF011092">
    <property type="entry name" value="PRK14515.1"/>
    <property type="match status" value="1"/>
</dbReference>
<dbReference type="PANTHER" id="PTHR42696:SF2">
    <property type="entry name" value="ASPARTATE AMMONIA-LYASE"/>
    <property type="match status" value="1"/>
</dbReference>
<dbReference type="InterPro" id="IPR018951">
    <property type="entry name" value="Fumarase_C_C"/>
</dbReference>
<comment type="caution">
    <text evidence="9">The sequence shown here is derived from an EMBL/GenBank/DDBJ whole genome shotgun (WGS) entry which is preliminary data.</text>
</comment>
<organism evidence="9 10">
    <name type="scientific">Bacillus haynesii</name>
    <dbReference type="NCBI Taxonomy" id="1925021"/>
    <lineage>
        <taxon>Bacteria</taxon>
        <taxon>Bacillati</taxon>
        <taxon>Bacillota</taxon>
        <taxon>Bacilli</taxon>
        <taxon>Bacillales</taxon>
        <taxon>Bacillaceae</taxon>
        <taxon>Bacillus</taxon>
    </lineage>
</organism>
<proteinExistence type="inferred from homology"/>
<dbReference type="NCBIfam" id="NF008909">
    <property type="entry name" value="PRK12273.1"/>
    <property type="match status" value="1"/>
</dbReference>
<dbReference type="PROSITE" id="PS00163">
    <property type="entry name" value="FUMARATE_LYASES"/>
    <property type="match status" value="1"/>
</dbReference>
<dbReference type="Gene3D" id="1.10.40.30">
    <property type="entry name" value="Fumarase/aspartase (C-terminal domain)"/>
    <property type="match status" value="1"/>
</dbReference>
<feature type="domain" description="Fumarate lyase N-terminal" evidence="7">
    <location>
        <begin position="14"/>
        <end position="343"/>
    </location>
</feature>
<keyword evidence="10" id="KW-1185">Reference proteome</keyword>
<dbReference type="EC" id="4.3.1.1" evidence="2 5"/>
<sequence length="474" mass="53002">MLKEQMRIERDFLGEKEVPDYAYYGIQTMRAVENFPITGYRHHEELIKALAVVKKAAAITNLETKHLDNKRGKVIIQAADEIIAGKWLEQFIVDPIQGGAGTSLNMNMNEVLANRALELLGHKKGEYIYLSPNSHVNMSQSTNDVFPTAIHIATLKLLNRLLETMSKMKTVVKVKSEQFQHILKIGRTHLQDALPIRLGQEFEAYYRVIERDIKRIKKAREHLFEVNMGATAVGTGLNADPKYIIEVVKKLAEITDLPLVNALHLVDATQNTDAYTEVSSTLKVCMINMSKIANDLRLMASGPRAGLSEIMLPARQPGSSIMPGKVNPVMPELINQIAFQVIGNDHTICLASEAGQFELNVMEPVLVFNLLQSISIMENGFCSFTNYCLEGIKANEERLKTYVEKSIGIITAVNPYIGYETATKIAREAIASGQSIRELCLQYNILTKRELNNILDAYEMTKPGIAGNTLLERI</sequence>
<evidence type="ECO:0000313" key="10">
    <source>
        <dbReference type="Proteomes" id="UP000187046"/>
    </source>
</evidence>
<dbReference type="PRINTS" id="PR00145">
    <property type="entry name" value="ARGSUCLYASE"/>
</dbReference>
<keyword evidence="4 6" id="KW-0456">Lyase</keyword>
<evidence type="ECO:0000259" key="7">
    <source>
        <dbReference type="Pfam" id="PF00206"/>
    </source>
</evidence>
<evidence type="ECO:0000256" key="4">
    <source>
        <dbReference type="ARBA" id="ARBA00023239"/>
    </source>
</evidence>
<evidence type="ECO:0000259" key="8">
    <source>
        <dbReference type="Pfam" id="PF10415"/>
    </source>
</evidence>
<feature type="domain" description="Fumarase C C-terminal" evidence="8">
    <location>
        <begin position="409"/>
        <end position="462"/>
    </location>
</feature>
<evidence type="ECO:0000313" key="9">
    <source>
        <dbReference type="EMBL" id="OMI24971.1"/>
    </source>
</evidence>
<dbReference type="PRINTS" id="PR00149">
    <property type="entry name" value="FUMRATELYASE"/>
</dbReference>
<dbReference type="PANTHER" id="PTHR42696">
    <property type="entry name" value="ASPARTATE AMMONIA-LYASE"/>
    <property type="match status" value="1"/>
</dbReference>
<accession>A0ABX3HZI7</accession>
<dbReference type="Pfam" id="PF10415">
    <property type="entry name" value="FumaraseC_C"/>
    <property type="match status" value="1"/>
</dbReference>
<evidence type="ECO:0000256" key="5">
    <source>
        <dbReference type="NCBIfam" id="TIGR00839"/>
    </source>
</evidence>
<dbReference type="Gene3D" id="1.20.200.10">
    <property type="entry name" value="Fumarase/aspartase (Central domain)"/>
    <property type="match status" value="1"/>
</dbReference>
<reference evidence="9 10" key="1">
    <citation type="submission" date="2016-12" db="EMBL/GenBank/DDBJ databases">
        <title>Bacillus phylogenomics.</title>
        <authorList>
            <person name="Dunlap C."/>
        </authorList>
    </citation>
    <scope>NUCLEOTIDE SEQUENCE [LARGE SCALE GENOMIC DNA]</scope>
    <source>
        <strain evidence="9 10">NRRL B-41327</strain>
    </source>
</reference>
<dbReference type="InterPro" id="IPR020557">
    <property type="entry name" value="Fumarate_lyase_CS"/>
</dbReference>
<name>A0ABX3HZI7_9BACI</name>
<dbReference type="Proteomes" id="UP000187046">
    <property type="component" value="Unassembled WGS sequence"/>
</dbReference>
<gene>
    <name evidence="9" type="ORF">BTA31_20505</name>
</gene>
<dbReference type="InterPro" id="IPR024083">
    <property type="entry name" value="Fumarase/histidase_N"/>
</dbReference>
<dbReference type="Gene3D" id="1.10.275.10">
    <property type="entry name" value="Fumarase/aspartase (N-terminal domain)"/>
    <property type="match status" value="1"/>
</dbReference>
<dbReference type="InterPro" id="IPR008948">
    <property type="entry name" value="L-Aspartase-like"/>
</dbReference>
<dbReference type="InterPro" id="IPR004708">
    <property type="entry name" value="ApsA"/>
</dbReference>
<dbReference type="InterPro" id="IPR022761">
    <property type="entry name" value="Fumarate_lyase_N"/>
</dbReference>
<dbReference type="SUPFAM" id="SSF48557">
    <property type="entry name" value="L-aspartase-like"/>
    <property type="match status" value="1"/>
</dbReference>
<dbReference type="CDD" id="cd01357">
    <property type="entry name" value="Aspartase"/>
    <property type="match status" value="1"/>
</dbReference>